<dbReference type="InterPro" id="IPR009056">
    <property type="entry name" value="Cyt_c-like_dom"/>
</dbReference>
<gene>
    <name evidence="8" type="ORF">FP2506_17649</name>
</gene>
<feature type="chain" id="PRO_5004172106" evidence="6">
    <location>
        <begin position="23"/>
        <end position="280"/>
    </location>
</feature>
<dbReference type="Pfam" id="PF13442">
    <property type="entry name" value="Cytochrome_CBB3"/>
    <property type="match status" value="1"/>
</dbReference>
<dbReference type="EMBL" id="AATP01000011">
    <property type="protein sequence ID" value="EAU39924.1"/>
    <property type="molecule type" value="Genomic_DNA"/>
</dbReference>
<feature type="compositionally biased region" description="Basic and acidic residues" evidence="5">
    <location>
        <begin position="233"/>
        <end position="242"/>
    </location>
</feature>
<feature type="signal peptide" evidence="6">
    <location>
        <begin position="1"/>
        <end position="22"/>
    </location>
</feature>
<evidence type="ECO:0000256" key="1">
    <source>
        <dbReference type="ARBA" id="ARBA00022617"/>
    </source>
</evidence>
<feature type="domain" description="Cytochrome c" evidence="7">
    <location>
        <begin position="103"/>
        <end position="182"/>
    </location>
</feature>
<protein>
    <submittedName>
        <fullName evidence="8">FixP1 Di-heme cytochrome c</fullName>
    </submittedName>
</protein>
<proteinExistence type="predicted"/>
<dbReference type="GO" id="GO:0020037">
    <property type="term" value="F:heme binding"/>
    <property type="evidence" value="ECO:0007669"/>
    <property type="project" value="InterPro"/>
</dbReference>
<comment type="caution">
    <text evidence="8">The sequence shown here is derived from an EMBL/GenBank/DDBJ whole genome shotgun (WGS) entry which is preliminary data.</text>
</comment>
<evidence type="ECO:0000256" key="6">
    <source>
        <dbReference type="SAM" id="SignalP"/>
    </source>
</evidence>
<dbReference type="RefSeq" id="WP_007068644.1">
    <property type="nucleotide sequence ID" value="NZ_DS022272.1"/>
</dbReference>
<sequence length="280" mass="28886">MRSLRLAGVAALAVGACAPALAQSDGEEQPKAQSEADGDLGNATIGQNSNASGPAPSADEKQAKAENAGAPDAEALMSVDVNTIYPGSVTAQTELDLPPMGQAAAQSGMNYFNTMNCIGCHAPNGAGGMGPALSNNVFVYGGQPAELFLTIKQGRPNGMPAYGTMLPDAAIWQLVAYVKSISQDPNAENWGTTVSLDAMTIEQVPAEYQDTVDPWSNTKDFSFGKDPYADAEPPTKEAKAQTDGEAEEEGAAEEGEGQEAASGESAPEESEQPEQGKGNQ</sequence>
<keyword evidence="2 4" id="KW-0479">Metal-binding</keyword>
<evidence type="ECO:0000313" key="8">
    <source>
        <dbReference type="EMBL" id="EAU39924.1"/>
    </source>
</evidence>
<feature type="region of interest" description="Disordered" evidence="5">
    <location>
        <begin position="207"/>
        <end position="280"/>
    </location>
</feature>
<evidence type="ECO:0000256" key="2">
    <source>
        <dbReference type="ARBA" id="ARBA00022723"/>
    </source>
</evidence>
<dbReference type="HOGENOM" id="CLU_993073_0_0_5"/>
<dbReference type="InterPro" id="IPR036909">
    <property type="entry name" value="Cyt_c-like_dom_sf"/>
</dbReference>
<evidence type="ECO:0000259" key="7">
    <source>
        <dbReference type="PROSITE" id="PS51007"/>
    </source>
</evidence>
<evidence type="ECO:0000256" key="3">
    <source>
        <dbReference type="ARBA" id="ARBA00023004"/>
    </source>
</evidence>
<organism evidence="8 9">
    <name type="scientific">Fulvimarina pelagi HTCC2506</name>
    <dbReference type="NCBI Taxonomy" id="314231"/>
    <lineage>
        <taxon>Bacteria</taxon>
        <taxon>Pseudomonadati</taxon>
        <taxon>Pseudomonadota</taxon>
        <taxon>Alphaproteobacteria</taxon>
        <taxon>Hyphomicrobiales</taxon>
        <taxon>Aurantimonadaceae</taxon>
        <taxon>Fulvimarina</taxon>
    </lineage>
</organism>
<dbReference type="Gene3D" id="1.10.760.10">
    <property type="entry name" value="Cytochrome c-like domain"/>
    <property type="match status" value="1"/>
</dbReference>
<evidence type="ECO:0000256" key="5">
    <source>
        <dbReference type="SAM" id="MobiDB-lite"/>
    </source>
</evidence>
<dbReference type="eggNOG" id="COG2010">
    <property type="taxonomic scope" value="Bacteria"/>
</dbReference>
<dbReference type="Proteomes" id="UP000004310">
    <property type="component" value="Unassembled WGS sequence"/>
</dbReference>
<feature type="region of interest" description="Disordered" evidence="5">
    <location>
        <begin position="21"/>
        <end position="72"/>
    </location>
</feature>
<dbReference type="STRING" id="217511.GCA_001463845_01822"/>
<dbReference type="AlphaFoldDB" id="Q0FY18"/>
<dbReference type="PROSITE" id="PS51257">
    <property type="entry name" value="PROKAR_LIPOPROTEIN"/>
    <property type="match status" value="1"/>
</dbReference>
<name>Q0FY18_9HYPH</name>
<dbReference type="GO" id="GO:0009055">
    <property type="term" value="F:electron transfer activity"/>
    <property type="evidence" value="ECO:0007669"/>
    <property type="project" value="InterPro"/>
</dbReference>
<feature type="compositionally biased region" description="Acidic residues" evidence="5">
    <location>
        <begin position="244"/>
        <end position="257"/>
    </location>
</feature>
<accession>Q0FY18</accession>
<evidence type="ECO:0000313" key="9">
    <source>
        <dbReference type="Proteomes" id="UP000004310"/>
    </source>
</evidence>
<dbReference type="SUPFAM" id="SSF46626">
    <property type="entry name" value="Cytochrome c"/>
    <property type="match status" value="1"/>
</dbReference>
<keyword evidence="6" id="KW-0732">Signal</keyword>
<reference evidence="8 9" key="1">
    <citation type="journal article" date="2010" name="J. Bacteriol.">
        <title>Genome sequence of Fulvimarina pelagi HTCC2506T, a Mn(II)-oxidizing alphaproteobacterium possessing an aerobic anoxygenic photosynthetic gene cluster and Xanthorhodopsin.</title>
        <authorList>
            <person name="Kang I."/>
            <person name="Oh H.M."/>
            <person name="Lim S.I."/>
            <person name="Ferriera S."/>
            <person name="Giovannoni S.J."/>
            <person name="Cho J.C."/>
        </authorList>
    </citation>
    <scope>NUCLEOTIDE SEQUENCE [LARGE SCALE GENOMIC DNA]</scope>
    <source>
        <strain evidence="8 9">HTCC2506</strain>
    </source>
</reference>
<evidence type="ECO:0000256" key="4">
    <source>
        <dbReference type="PROSITE-ProRule" id="PRU00433"/>
    </source>
</evidence>
<dbReference type="GO" id="GO:0046872">
    <property type="term" value="F:metal ion binding"/>
    <property type="evidence" value="ECO:0007669"/>
    <property type="project" value="UniProtKB-KW"/>
</dbReference>
<keyword evidence="9" id="KW-1185">Reference proteome</keyword>
<dbReference type="PROSITE" id="PS51007">
    <property type="entry name" value="CYTC"/>
    <property type="match status" value="1"/>
</dbReference>
<keyword evidence="1 4" id="KW-0349">Heme</keyword>
<keyword evidence="3 4" id="KW-0408">Iron</keyword>